<dbReference type="RefSeq" id="XP_016605817.1">
    <property type="nucleotide sequence ID" value="XM_016754974.1"/>
</dbReference>
<feature type="transmembrane region" description="Helical" evidence="6">
    <location>
        <begin position="103"/>
        <end position="125"/>
    </location>
</feature>
<dbReference type="GeneID" id="27690054"/>
<feature type="transmembrane region" description="Helical" evidence="6">
    <location>
        <begin position="51"/>
        <end position="72"/>
    </location>
</feature>
<evidence type="ECO:0000256" key="5">
    <source>
        <dbReference type="ARBA" id="ARBA00023136"/>
    </source>
</evidence>
<dbReference type="VEuPathDB" id="FungiDB:SPPG_06774"/>
<sequence>MTSVLSLINRPLIVSVGIPVVLGMSSGLITQKSVRDWYPTIKKPSWTPPNWVFGPVWTTLYASMGYASYLIYKAGVERPFLDTTGPLQLYATQLALNVLWTPLFFGVHQLGAASLDIVALFGTIVATTREFGKIDRLAGWLMVPYAAWVAYAGSITLYVWWNNKDTKGKKN</sequence>
<dbReference type="GO" id="GO:0005741">
    <property type="term" value="C:mitochondrial outer membrane"/>
    <property type="evidence" value="ECO:0007669"/>
    <property type="project" value="TreeGrafter"/>
</dbReference>
<dbReference type="PANTHER" id="PTHR10057">
    <property type="entry name" value="PERIPHERAL-TYPE BENZODIAZEPINE RECEPTOR"/>
    <property type="match status" value="1"/>
</dbReference>
<dbReference type="InterPro" id="IPR038330">
    <property type="entry name" value="TspO/MBR-related_sf"/>
</dbReference>
<dbReference type="STRING" id="645134.A0A0L0H9A2"/>
<dbReference type="Proteomes" id="UP000053201">
    <property type="component" value="Unassembled WGS sequence"/>
</dbReference>
<dbReference type="FunCoup" id="A0A0L0H9A2">
    <property type="interactions" value="14"/>
</dbReference>
<dbReference type="OMA" id="SWYPINK"/>
<protein>
    <recommendedName>
        <fullName evidence="9">TspO/MBR family protein</fullName>
    </recommendedName>
</protein>
<comment type="subcellular location">
    <subcellularLocation>
        <location evidence="1">Membrane</location>
        <topology evidence="1">Multi-pass membrane protein</topology>
    </subcellularLocation>
</comment>
<dbReference type="CDD" id="cd15904">
    <property type="entry name" value="TSPO_MBR"/>
    <property type="match status" value="1"/>
</dbReference>
<evidence type="ECO:0000256" key="1">
    <source>
        <dbReference type="ARBA" id="ARBA00004141"/>
    </source>
</evidence>
<evidence type="ECO:0000256" key="6">
    <source>
        <dbReference type="SAM" id="Phobius"/>
    </source>
</evidence>
<organism evidence="7 8">
    <name type="scientific">Spizellomyces punctatus (strain DAOM BR117)</name>
    <dbReference type="NCBI Taxonomy" id="645134"/>
    <lineage>
        <taxon>Eukaryota</taxon>
        <taxon>Fungi</taxon>
        <taxon>Fungi incertae sedis</taxon>
        <taxon>Chytridiomycota</taxon>
        <taxon>Chytridiomycota incertae sedis</taxon>
        <taxon>Chytridiomycetes</taxon>
        <taxon>Spizellomycetales</taxon>
        <taxon>Spizellomycetaceae</taxon>
        <taxon>Spizellomyces</taxon>
    </lineage>
</organism>
<keyword evidence="3 6" id="KW-0812">Transmembrane</keyword>
<evidence type="ECO:0000313" key="7">
    <source>
        <dbReference type="EMBL" id="KNC97777.1"/>
    </source>
</evidence>
<gene>
    <name evidence="7" type="ORF">SPPG_06774</name>
</gene>
<evidence type="ECO:0008006" key="9">
    <source>
        <dbReference type="Google" id="ProtNLM"/>
    </source>
</evidence>
<dbReference type="FunFam" id="1.20.1260.100:FF:000001">
    <property type="entry name" value="translocator protein 2"/>
    <property type="match status" value="1"/>
</dbReference>
<evidence type="ECO:0000256" key="2">
    <source>
        <dbReference type="ARBA" id="ARBA00007524"/>
    </source>
</evidence>
<dbReference type="PIRSF" id="PIRSF005859">
    <property type="entry name" value="PBR"/>
    <property type="match status" value="1"/>
</dbReference>
<dbReference type="Gene3D" id="1.20.1260.100">
    <property type="entry name" value="TspO/MBR protein"/>
    <property type="match status" value="1"/>
</dbReference>
<keyword evidence="4 6" id="KW-1133">Transmembrane helix</keyword>
<dbReference type="InParanoid" id="A0A0L0H9A2"/>
<keyword evidence="8" id="KW-1185">Reference proteome</keyword>
<evidence type="ECO:0000256" key="3">
    <source>
        <dbReference type="ARBA" id="ARBA00022692"/>
    </source>
</evidence>
<dbReference type="PANTHER" id="PTHR10057:SF0">
    <property type="entry name" value="TRANSLOCATOR PROTEIN"/>
    <property type="match status" value="1"/>
</dbReference>
<dbReference type="OrthoDB" id="8841220at2759"/>
<name>A0A0L0H9A2_SPIPD</name>
<feature type="transmembrane region" description="Helical" evidence="6">
    <location>
        <begin position="12"/>
        <end position="30"/>
    </location>
</feature>
<comment type="similarity">
    <text evidence="2">Belongs to the TspO/BZRP family.</text>
</comment>
<keyword evidence="5 6" id="KW-0472">Membrane</keyword>
<dbReference type="eggNOG" id="KOG3797">
    <property type="taxonomic scope" value="Eukaryota"/>
</dbReference>
<evidence type="ECO:0000313" key="8">
    <source>
        <dbReference type="Proteomes" id="UP000053201"/>
    </source>
</evidence>
<reference evidence="7 8" key="1">
    <citation type="submission" date="2009-08" db="EMBL/GenBank/DDBJ databases">
        <title>The Genome Sequence of Spizellomyces punctatus strain DAOM BR117.</title>
        <authorList>
            <consortium name="The Broad Institute Genome Sequencing Platform"/>
            <person name="Russ C."/>
            <person name="Cuomo C."/>
            <person name="Shea T."/>
            <person name="Young S.K."/>
            <person name="Zeng Q."/>
            <person name="Koehrsen M."/>
            <person name="Haas B."/>
            <person name="Borodovsky M."/>
            <person name="Guigo R."/>
            <person name="Alvarado L."/>
            <person name="Berlin A."/>
            <person name="Bochicchio J."/>
            <person name="Borenstein D."/>
            <person name="Chapman S."/>
            <person name="Chen Z."/>
            <person name="Engels R."/>
            <person name="Freedman E."/>
            <person name="Gellesch M."/>
            <person name="Goldberg J."/>
            <person name="Griggs A."/>
            <person name="Gujja S."/>
            <person name="Heiman D."/>
            <person name="Hepburn T."/>
            <person name="Howarth C."/>
            <person name="Jen D."/>
            <person name="Larson L."/>
            <person name="Lewis B."/>
            <person name="Mehta T."/>
            <person name="Park D."/>
            <person name="Pearson M."/>
            <person name="Roberts A."/>
            <person name="Saif S."/>
            <person name="Shenoy N."/>
            <person name="Sisk P."/>
            <person name="Stolte C."/>
            <person name="Sykes S."/>
            <person name="Thomson T."/>
            <person name="Walk T."/>
            <person name="White J."/>
            <person name="Yandava C."/>
            <person name="Burger G."/>
            <person name="Gray M.W."/>
            <person name="Holland P.W.H."/>
            <person name="King N."/>
            <person name="Lang F.B.F."/>
            <person name="Roger A.J."/>
            <person name="Ruiz-Trillo I."/>
            <person name="Lander E."/>
            <person name="Nusbaum C."/>
        </authorList>
    </citation>
    <scope>NUCLEOTIDE SEQUENCE [LARGE SCALE GENOMIC DNA]</scope>
    <source>
        <strain evidence="7 8">DAOM BR117</strain>
    </source>
</reference>
<dbReference type="InterPro" id="IPR004307">
    <property type="entry name" value="TspO_MBR"/>
</dbReference>
<feature type="transmembrane region" description="Helical" evidence="6">
    <location>
        <begin position="137"/>
        <end position="161"/>
    </location>
</feature>
<dbReference type="GO" id="GO:0033013">
    <property type="term" value="P:tetrapyrrole metabolic process"/>
    <property type="evidence" value="ECO:0007669"/>
    <property type="project" value="UniProtKB-ARBA"/>
</dbReference>
<dbReference type="AlphaFoldDB" id="A0A0L0H9A2"/>
<dbReference type="EMBL" id="KQ257462">
    <property type="protein sequence ID" value="KNC97777.1"/>
    <property type="molecule type" value="Genomic_DNA"/>
</dbReference>
<dbReference type="Pfam" id="PF03073">
    <property type="entry name" value="TspO_MBR"/>
    <property type="match status" value="1"/>
</dbReference>
<evidence type="ECO:0000256" key="4">
    <source>
        <dbReference type="ARBA" id="ARBA00022989"/>
    </source>
</evidence>
<proteinExistence type="inferred from homology"/>
<accession>A0A0L0H9A2</accession>